<feature type="transmembrane region" description="Helical" evidence="1">
    <location>
        <begin position="6"/>
        <end position="26"/>
    </location>
</feature>
<evidence type="ECO:0000313" key="2">
    <source>
        <dbReference type="EMBL" id="QHT03000.1"/>
    </source>
</evidence>
<keyword evidence="1" id="KW-0812">Transmembrane</keyword>
<feature type="transmembrane region" description="Helical" evidence="1">
    <location>
        <begin position="122"/>
        <end position="148"/>
    </location>
</feature>
<dbReference type="EMBL" id="MN739404">
    <property type="protein sequence ID" value="QHT03000.1"/>
    <property type="molecule type" value="Genomic_DNA"/>
</dbReference>
<keyword evidence="1" id="KW-0472">Membrane</keyword>
<evidence type="ECO:0000256" key="1">
    <source>
        <dbReference type="SAM" id="Phobius"/>
    </source>
</evidence>
<sequence length="218" mass="24940">MADFGVSYFIKALSSVLTLILLVIIYSYLYNLENKGCACALTKDFSFIKGFTIFAIIYLLFSAMIPDEALYNNLGGNVVLINKFVDLIFVLVFIYYLYEVFKYTRYLVNEKCKCSVDSRREIIMIGSMIEFILIFVLFLLHIIIFVVASTFFNVVRSVNEGADEIREVIHDPISSIRKVPERLASSVREIRSDLGKTINEVGRTVKNTRGNNTYKLNV</sequence>
<protein>
    <submittedName>
        <fullName evidence="2">Uncharacterized protein</fullName>
    </submittedName>
</protein>
<accession>A0A6C0CGN2</accession>
<feature type="transmembrane region" description="Helical" evidence="1">
    <location>
        <begin position="47"/>
        <end position="66"/>
    </location>
</feature>
<feature type="transmembrane region" description="Helical" evidence="1">
    <location>
        <begin position="78"/>
        <end position="101"/>
    </location>
</feature>
<dbReference type="AlphaFoldDB" id="A0A6C0CGN2"/>
<keyword evidence="1" id="KW-1133">Transmembrane helix</keyword>
<name>A0A6C0CGN2_9ZZZZ</name>
<proteinExistence type="predicted"/>
<reference evidence="2" key="1">
    <citation type="journal article" date="2020" name="Nature">
        <title>Giant virus diversity and host interactions through global metagenomics.</title>
        <authorList>
            <person name="Schulz F."/>
            <person name="Roux S."/>
            <person name="Paez-Espino D."/>
            <person name="Jungbluth S."/>
            <person name="Walsh D.A."/>
            <person name="Denef V.J."/>
            <person name="McMahon K.D."/>
            <person name="Konstantinidis K.T."/>
            <person name="Eloe-Fadrosh E.A."/>
            <person name="Kyrpides N.C."/>
            <person name="Woyke T."/>
        </authorList>
    </citation>
    <scope>NUCLEOTIDE SEQUENCE</scope>
    <source>
        <strain evidence="2">GVMAG-M-3300020727-4</strain>
    </source>
</reference>
<organism evidence="2">
    <name type="scientific">viral metagenome</name>
    <dbReference type="NCBI Taxonomy" id="1070528"/>
    <lineage>
        <taxon>unclassified sequences</taxon>
        <taxon>metagenomes</taxon>
        <taxon>organismal metagenomes</taxon>
    </lineage>
</organism>